<keyword evidence="2" id="KW-1185">Reference proteome</keyword>
<gene>
    <name evidence="1" type="ORF">GCM10023353_24220</name>
</gene>
<dbReference type="InterPro" id="IPR019587">
    <property type="entry name" value="Polyketide_cyclase/dehydratase"/>
</dbReference>
<protein>
    <submittedName>
        <fullName evidence="1">SRPBCC family protein</fullName>
    </submittedName>
</protein>
<dbReference type="Proteomes" id="UP001500839">
    <property type="component" value="Unassembled WGS sequence"/>
</dbReference>
<comment type="caution">
    <text evidence="1">The sequence shown here is derived from an EMBL/GenBank/DDBJ whole genome shotgun (WGS) entry which is preliminary data.</text>
</comment>
<dbReference type="EMBL" id="BAABKQ010000001">
    <property type="protein sequence ID" value="GAA4816916.1"/>
    <property type="molecule type" value="Genomic_DNA"/>
</dbReference>
<evidence type="ECO:0000313" key="1">
    <source>
        <dbReference type="EMBL" id="GAA4816916.1"/>
    </source>
</evidence>
<name>A0ABP9CR38_9ACTN</name>
<reference evidence="2" key="1">
    <citation type="journal article" date="2019" name="Int. J. Syst. Evol. Microbiol.">
        <title>The Global Catalogue of Microorganisms (GCM) 10K type strain sequencing project: providing services to taxonomists for standard genome sequencing and annotation.</title>
        <authorList>
            <consortium name="The Broad Institute Genomics Platform"/>
            <consortium name="The Broad Institute Genome Sequencing Center for Infectious Disease"/>
            <person name="Wu L."/>
            <person name="Ma J."/>
        </authorList>
    </citation>
    <scope>NUCLEOTIDE SEQUENCE [LARGE SCALE GENOMIC DNA]</scope>
    <source>
        <strain evidence="2">JCM 18542</strain>
    </source>
</reference>
<accession>A0ABP9CR38</accession>
<dbReference type="RefSeq" id="WP_200171806.1">
    <property type="nucleotide sequence ID" value="NZ_BAABKQ010000001.1"/>
</dbReference>
<dbReference type="SUPFAM" id="SSF55961">
    <property type="entry name" value="Bet v1-like"/>
    <property type="match status" value="1"/>
</dbReference>
<organism evidence="1 2">
    <name type="scientific">Tomitella cavernea</name>
    <dbReference type="NCBI Taxonomy" id="1387982"/>
    <lineage>
        <taxon>Bacteria</taxon>
        <taxon>Bacillati</taxon>
        <taxon>Actinomycetota</taxon>
        <taxon>Actinomycetes</taxon>
        <taxon>Mycobacteriales</taxon>
        <taxon>Tomitella</taxon>
    </lineage>
</organism>
<dbReference type="InterPro" id="IPR023393">
    <property type="entry name" value="START-like_dom_sf"/>
</dbReference>
<dbReference type="Pfam" id="PF10604">
    <property type="entry name" value="Polyketide_cyc2"/>
    <property type="match status" value="1"/>
</dbReference>
<evidence type="ECO:0000313" key="2">
    <source>
        <dbReference type="Proteomes" id="UP001500839"/>
    </source>
</evidence>
<proteinExistence type="predicted"/>
<sequence length="143" mass="15409">MITMHRTVSTRTAPKAVFDYLADFTTTTEWEPGTVTTVLLDGDGGVGTRYANTSRFAGRTSKLVYTVVAITPGRLIALRGENAAVTAYDTITVCADGAGSQVQYKVEFAFHGALRWIEILLRPAVASLLAKGARGLREKLEAL</sequence>
<dbReference type="Gene3D" id="3.30.530.20">
    <property type="match status" value="1"/>
</dbReference>